<evidence type="ECO:0000313" key="3">
    <source>
        <dbReference type="Proteomes" id="UP000276834"/>
    </source>
</evidence>
<dbReference type="Proteomes" id="UP000276834">
    <property type="component" value="Unassembled WGS sequence"/>
</dbReference>
<evidence type="ECO:0000313" key="2">
    <source>
        <dbReference type="EMBL" id="RLW01238.1"/>
    </source>
</evidence>
<comment type="caution">
    <text evidence="2">The sequence shown here is derived from an EMBL/GenBank/DDBJ whole genome shotgun (WGS) entry which is preliminary data.</text>
</comment>
<protein>
    <submittedName>
        <fullName evidence="2">Uncharacterized protein</fullName>
    </submittedName>
</protein>
<dbReference type="AlphaFoldDB" id="A0A3L8SFK6"/>
<keyword evidence="3" id="KW-1185">Reference proteome</keyword>
<proteinExistence type="predicted"/>
<organism evidence="2 3">
    <name type="scientific">Chloebia gouldiae</name>
    <name type="common">Gouldian finch</name>
    <name type="synonym">Erythrura gouldiae</name>
    <dbReference type="NCBI Taxonomy" id="44316"/>
    <lineage>
        <taxon>Eukaryota</taxon>
        <taxon>Metazoa</taxon>
        <taxon>Chordata</taxon>
        <taxon>Craniata</taxon>
        <taxon>Vertebrata</taxon>
        <taxon>Euteleostomi</taxon>
        <taxon>Archelosauria</taxon>
        <taxon>Archosauria</taxon>
        <taxon>Dinosauria</taxon>
        <taxon>Saurischia</taxon>
        <taxon>Theropoda</taxon>
        <taxon>Coelurosauria</taxon>
        <taxon>Aves</taxon>
        <taxon>Neognathae</taxon>
        <taxon>Neoaves</taxon>
        <taxon>Telluraves</taxon>
        <taxon>Australaves</taxon>
        <taxon>Passeriformes</taxon>
        <taxon>Passeroidea</taxon>
        <taxon>Passeridae</taxon>
        <taxon>Chloebia</taxon>
    </lineage>
</organism>
<dbReference type="EMBL" id="QUSF01000023">
    <property type="protein sequence ID" value="RLW01238.1"/>
    <property type="molecule type" value="Genomic_DNA"/>
</dbReference>
<evidence type="ECO:0000256" key="1">
    <source>
        <dbReference type="SAM" id="MobiDB-lite"/>
    </source>
</evidence>
<gene>
    <name evidence="2" type="ORF">DV515_00008145</name>
</gene>
<sequence length="98" mass="10686">MQLRRWSSRQVTISRTRGSAGTPASVARLQQLQVQQIFVEKEQEQRQPELQGPQPGPGDPICRSLPKAKLPSAKPPGLLGSTMETAALPASHRLNPNP</sequence>
<feature type="compositionally biased region" description="Low complexity" evidence="1">
    <location>
        <begin position="64"/>
        <end position="81"/>
    </location>
</feature>
<feature type="region of interest" description="Disordered" evidence="1">
    <location>
        <begin position="42"/>
        <end position="98"/>
    </location>
</feature>
<accession>A0A3L8SFK6</accession>
<reference evidence="2 3" key="1">
    <citation type="journal article" date="2018" name="Proc. R. Soc. B">
        <title>A non-coding region near Follistatin controls head colour polymorphism in the Gouldian finch.</title>
        <authorList>
            <person name="Toomey M.B."/>
            <person name="Marques C.I."/>
            <person name="Andrade P."/>
            <person name="Araujo P.M."/>
            <person name="Sabatino S."/>
            <person name="Gazda M.A."/>
            <person name="Afonso S."/>
            <person name="Lopes R.J."/>
            <person name="Corbo J.C."/>
            <person name="Carneiro M."/>
        </authorList>
    </citation>
    <scope>NUCLEOTIDE SEQUENCE [LARGE SCALE GENOMIC DNA]</scope>
    <source>
        <strain evidence="2">Red01</strain>
        <tissue evidence="2">Muscle</tissue>
    </source>
</reference>
<name>A0A3L8SFK6_CHLGU</name>
<feature type="region of interest" description="Disordered" evidence="1">
    <location>
        <begin position="1"/>
        <end position="25"/>
    </location>
</feature>
<feature type="compositionally biased region" description="Polar residues" evidence="1">
    <location>
        <begin position="8"/>
        <end position="19"/>
    </location>
</feature>